<reference evidence="6 7" key="1">
    <citation type="submission" date="2016-07" db="EMBL/GenBank/DDBJ databases">
        <title>Pervasive Adenine N6-methylation of Active Genes in Fungi.</title>
        <authorList>
            <consortium name="DOE Joint Genome Institute"/>
            <person name="Mondo S.J."/>
            <person name="Dannebaum R.O."/>
            <person name="Kuo R.C."/>
            <person name="Labutti K."/>
            <person name="Haridas S."/>
            <person name="Kuo A."/>
            <person name="Salamov A."/>
            <person name="Ahrendt S.R."/>
            <person name="Lipzen A."/>
            <person name="Sullivan W."/>
            <person name="Andreopoulos W.B."/>
            <person name="Clum A."/>
            <person name="Lindquist E."/>
            <person name="Daum C."/>
            <person name="Ramamoorthy G.K."/>
            <person name="Gryganskyi A."/>
            <person name="Culley D."/>
            <person name="Magnuson J.K."/>
            <person name="James T.Y."/>
            <person name="O'Malley M.A."/>
            <person name="Stajich J.E."/>
            <person name="Spatafora J.W."/>
            <person name="Visel A."/>
            <person name="Grigoriev I.V."/>
        </authorList>
    </citation>
    <scope>NUCLEOTIDE SEQUENCE [LARGE SCALE GENOMIC DNA]</scope>
    <source>
        <strain evidence="6 7">ATCC 12442</strain>
    </source>
</reference>
<feature type="transmembrane region" description="Helical" evidence="5">
    <location>
        <begin position="75"/>
        <end position="93"/>
    </location>
</feature>
<gene>
    <name evidence="6" type="ORF">DL89DRAFT_269134</name>
</gene>
<feature type="transmembrane region" description="Helical" evidence="5">
    <location>
        <begin position="51"/>
        <end position="69"/>
    </location>
</feature>
<evidence type="ECO:0000256" key="1">
    <source>
        <dbReference type="ARBA" id="ARBA00004141"/>
    </source>
</evidence>
<keyword evidence="4 5" id="KW-0472">Membrane</keyword>
<evidence type="ECO:0000256" key="3">
    <source>
        <dbReference type="ARBA" id="ARBA00022989"/>
    </source>
</evidence>
<comment type="subcellular location">
    <subcellularLocation>
        <location evidence="1">Membrane</location>
        <topology evidence="1">Multi-pass membrane protein</topology>
    </subcellularLocation>
</comment>
<feature type="transmembrane region" description="Helical" evidence="5">
    <location>
        <begin position="214"/>
        <end position="233"/>
    </location>
</feature>
<keyword evidence="7" id="KW-1185">Reference proteome</keyword>
<evidence type="ECO:0000313" key="7">
    <source>
        <dbReference type="Proteomes" id="UP000193922"/>
    </source>
</evidence>
<evidence type="ECO:0000256" key="2">
    <source>
        <dbReference type="ARBA" id="ARBA00022692"/>
    </source>
</evidence>
<dbReference type="EMBL" id="MCFD01000011">
    <property type="protein sequence ID" value="ORX67973.1"/>
    <property type="molecule type" value="Genomic_DNA"/>
</dbReference>
<organism evidence="6 7">
    <name type="scientific">Linderina pennispora</name>
    <dbReference type="NCBI Taxonomy" id="61395"/>
    <lineage>
        <taxon>Eukaryota</taxon>
        <taxon>Fungi</taxon>
        <taxon>Fungi incertae sedis</taxon>
        <taxon>Zoopagomycota</taxon>
        <taxon>Kickxellomycotina</taxon>
        <taxon>Kickxellomycetes</taxon>
        <taxon>Kickxellales</taxon>
        <taxon>Kickxellaceae</taxon>
        <taxon>Linderina</taxon>
    </lineage>
</organism>
<evidence type="ECO:0000313" key="6">
    <source>
        <dbReference type="EMBL" id="ORX67973.1"/>
    </source>
</evidence>
<keyword evidence="3 5" id="KW-1133">Transmembrane helix</keyword>
<evidence type="ECO:0008006" key="8">
    <source>
        <dbReference type="Google" id="ProtNLM"/>
    </source>
</evidence>
<dbReference type="AlphaFoldDB" id="A0A1Y1W350"/>
<evidence type="ECO:0000256" key="4">
    <source>
        <dbReference type="ARBA" id="ARBA00023136"/>
    </source>
</evidence>
<proteinExistence type="predicted"/>
<dbReference type="GO" id="GO:0016020">
    <property type="term" value="C:membrane"/>
    <property type="evidence" value="ECO:0007669"/>
    <property type="project" value="UniProtKB-SubCell"/>
</dbReference>
<evidence type="ECO:0000256" key="5">
    <source>
        <dbReference type="SAM" id="Phobius"/>
    </source>
</evidence>
<dbReference type="GeneID" id="63804821"/>
<feature type="transmembrane region" description="Helical" evidence="5">
    <location>
        <begin position="149"/>
        <end position="166"/>
    </location>
</feature>
<dbReference type="Pfam" id="PF04479">
    <property type="entry name" value="RTA1"/>
    <property type="match status" value="1"/>
</dbReference>
<keyword evidence="2 5" id="KW-0812">Transmembrane</keyword>
<dbReference type="RefSeq" id="XP_040741819.1">
    <property type="nucleotide sequence ID" value="XM_040888173.1"/>
</dbReference>
<sequence length="252" mass="26902">MTKFPTSPDTYLAINYEPNRAAAFVLGAVFYAFGCLLIAQSAVVSRVIQNVLAPLISGILGSALIVRGANVLNDVGASAMTGLHFILLARLLCLVPNTPSRVKRIAMCTGSFAAAIIFGVLAGAGYALLKGGASPDQVKVAERIIKAGVGGQFALSIIFLSVMYHYETTSDGLRRYKGWMFVIQASALLVFSRNLARLITTAFTTINSTRNSEAAAYCTDMLFTLLVVVVWAISNLPRLHYPGTTSEKRAAS</sequence>
<dbReference type="InterPro" id="IPR007568">
    <property type="entry name" value="RTA1"/>
</dbReference>
<dbReference type="OrthoDB" id="10447850at2759"/>
<comment type="caution">
    <text evidence="6">The sequence shown here is derived from an EMBL/GenBank/DDBJ whole genome shotgun (WGS) entry which is preliminary data.</text>
</comment>
<accession>A0A1Y1W350</accession>
<feature type="transmembrane region" description="Helical" evidence="5">
    <location>
        <begin position="105"/>
        <end position="129"/>
    </location>
</feature>
<name>A0A1Y1W350_9FUNG</name>
<protein>
    <recommendedName>
        <fullName evidence="8">RTA1-domain-containing protein</fullName>
    </recommendedName>
</protein>
<feature type="transmembrane region" description="Helical" evidence="5">
    <location>
        <begin position="20"/>
        <end position="39"/>
    </location>
</feature>
<dbReference type="Proteomes" id="UP000193922">
    <property type="component" value="Unassembled WGS sequence"/>
</dbReference>